<evidence type="ECO:0000256" key="6">
    <source>
        <dbReference type="ARBA" id="ARBA00022490"/>
    </source>
</evidence>
<evidence type="ECO:0000256" key="14">
    <source>
        <dbReference type="SAM" id="Coils"/>
    </source>
</evidence>
<dbReference type="PRINTS" id="PR00452">
    <property type="entry name" value="SH3DOMAIN"/>
</dbReference>
<evidence type="ECO:0000256" key="7">
    <source>
        <dbReference type="ARBA" id="ARBA00023054"/>
    </source>
</evidence>
<dbReference type="Gene3D" id="1.20.1270.60">
    <property type="entry name" value="Arfaptin homology (AH) domain/BAR domain"/>
    <property type="match status" value="1"/>
</dbReference>
<gene>
    <name evidence="18" type="ORF">scyTo_0011782</name>
</gene>
<feature type="compositionally biased region" description="Polar residues" evidence="15">
    <location>
        <begin position="379"/>
        <end position="388"/>
    </location>
</feature>
<evidence type="ECO:0000256" key="10">
    <source>
        <dbReference type="ARBA" id="ARBA00023273"/>
    </source>
</evidence>
<comment type="caution">
    <text evidence="18">The sequence shown here is derived from an EMBL/GenBank/DDBJ whole genome shotgun (WGS) entry which is preliminary data.</text>
</comment>
<organism evidence="18 19">
    <name type="scientific">Scyliorhinus torazame</name>
    <name type="common">Cloudy catshark</name>
    <name type="synonym">Catulus torazame</name>
    <dbReference type="NCBI Taxonomy" id="75743"/>
    <lineage>
        <taxon>Eukaryota</taxon>
        <taxon>Metazoa</taxon>
        <taxon>Chordata</taxon>
        <taxon>Craniata</taxon>
        <taxon>Vertebrata</taxon>
        <taxon>Chondrichthyes</taxon>
        <taxon>Elasmobranchii</taxon>
        <taxon>Galeomorphii</taxon>
        <taxon>Galeoidea</taxon>
        <taxon>Carcharhiniformes</taxon>
        <taxon>Scyliorhinidae</taxon>
        <taxon>Scyliorhinus</taxon>
    </lineage>
</organism>
<keyword evidence="5" id="KW-1003">Cell membrane</keyword>
<keyword evidence="9" id="KW-0472">Membrane</keyword>
<sequence>MSGSYDESSGLEETTDSFWEVGNYKRSVKRIDDGHRLCNDLMNCVNERAKIEKSYSQQLTDWSKRWKQLIEKGPQYGTLERAWMALMTEADKVSELHLEVRNALTSDDFEKVKNWQKDSFHKQIIGGFKETKEAEDGFRKAQKPWAKKLKEVEAAKKAYHLACKEEKMAATREANSKAEQSVTPEQQKKLLDKVEKCKQEVQKTKEKYEKALDELSKCTPQYMENMEQVFEQCQQFEEKRLGFFREVLQDIKRHLNLTENNNYANIYRELEQVIRIADSQEDLKWFNSIHGPGMPMNWPQFEEYSQDVTHPVAKREKVKKVNEGVTNASPGGEQVTQSADRGRGSICQNNERRNSNNPFAEDEVNHEVKEIRKEEKKNVSSYEKNQAYSAEWSDDETNNPATNDANGGANPFDEEASPAHGVRVRALYDYEGQEQDELSFKAGDFLIKIEDEDEQGWCKGRLENGQLGLYPANYVEVI</sequence>
<keyword evidence="10" id="KW-0966">Cell projection</keyword>
<dbReference type="SMART" id="SM00055">
    <property type="entry name" value="FCH"/>
    <property type="match status" value="1"/>
</dbReference>
<dbReference type="OMA" id="NCVNERA"/>
<dbReference type="EMBL" id="BFAA01005482">
    <property type="protein sequence ID" value="GCB64672.1"/>
    <property type="molecule type" value="Genomic_DNA"/>
</dbReference>
<dbReference type="GO" id="GO:0006897">
    <property type="term" value="P:endocytosis"/>
    <property type="evidence" value="ECO:0007669"/>
    <property type="project" value="UniProtKB-KW"/>
</dbReference>
<evidence type="ECO:0000256" key="12">
    <source>
        <dbReference type="PROSITE-ProRule" id="PRU00192"/>
    </source>
</evidence>
<feature type="compositionally biased region" description="Basic and acidic residues" evidence="15">
    <location>
        <begin position="363"/>
        <end position="378"/>
    </location>
</feature>
<dbReference type="OrthoDB" id="10255128at2759"/>
<keyword evidence="7 13" id="KW-0175">Coiled coil</keyword>
<dbReference type="STRING" id="75743.A0A401NV06"/>
<proteinExistence type="predicted"/>
<name>A0A401NV06_SCYTO</name>
<dbReference type="GO" id="GO:0007010">
    <property type="term" value="P:cytoskeleton organization"/>
    <property type="evidence" value="ECO:0007669"/>
    <property type="project" value="TreeGrafter"/>
</dbReference>
<reference evidence="18 19" key="1">
    <citation type="journal article" date="2018" name="Nat. Ecol. Evol.">
        <title>Shark genomes provide insights into elasmobranch evolution and the origin of vertebrates.</title>
        <authorList>
            <person name="Hara Y"/>
            <person name="Yamaguchi K"/>
            <person name="Onimaru K"/>
            <person name="Kadota M"/>
            <person name="Koyanagi M"/>
            <person name="Keeley SD"/>
            <person name="Tatsumi K"/>
            <person name="Tanaka K"/>
            <person name="Motone F"/>
            <person name="Kageyama Y"/>
            <person name="Nozu R"/>
            <person name="Adachi N"/>
            <person name="Nishimura O"/>
            <person name="Nakagawa R"/>
            <person name="Tanegashima C"/>
            <person name="Kiyatake I"/>
            <person name="Matsumoto R"/>
            <person name="Murakumo K"/>
            <person name="Nishida K"/>
            <person name="Terakita A"/>
            <person name="Kuratani S"/>
            <person name="Sato K"/>
            <person name="Hyodo S Kuraku.S."/>
        </authorList>
    </citation>
    <scope>NUCLEOTIDE SEQUENCE [LARGE SCALE GENOMIC DNA]</scope>
</reference>
<keyword evidence="8" id="KW-0446">Lipid-binding</keyword>
<dbReference type="CDD" id="cd11998">
    <property type="entry name" value="SH3_PACSIN1-2"/>
    <property type="match status" value="1"/>
</dbReference>
<feature type="coiled-coil region" evidence="14">
    <location>
        <begin position="161"/>
        <end position="218"/>
    </location>
</feature>
<dbReference type="InterPro" id="IPR001452">
    <property type="entry name" value="SH3_domain"/>
</dbReference>
<feature type="domain" description="SH3" evidence="16">
    <location>
        <begin position="419"/>
        <end position="478"/>
    </location>
</feature>
<evidence type="ECO:0000256" key="9">
    <source>
        <dbReference type="ARBA" id="ARBA00023136"/>
    </source>
</evidence>
<dbReference type="Gene3D" id="2.30.30.40">
    <property type="entry name" value="SH3 Domains"/>
    <property type="match status" value="1"/>
</dbReference>
<dbReference type="GO" id="GO:0048812">
    <property type="term" value="P:neuron projection morphogenesis"/>
    <property type="evidence" value="ECO:0007669"/>
    <property type="project" value="TreeGrafter"/>
</dbReference>
<dbReference type="FunFam" id="2.30.30.40:FF:000014">
    <property type="entry name" value="Kinase C and casein kinase substrate in neurons protein"/>
    <property type="match status" value="1"/>
</dbReference>
<evidence type="ECO:0000313" key="18">
    <source>
        <dbReference type="EMBL" id="GCB64672.1"/>
    </source>
</evidence>
<evidence type="ECO:0000259" key="17">
    <source>
        <dbReference type="PROSITE" id="PS51741"/>
    </source>
</evidence>
<dbReference type="SUPFAM" id="SSF103657">
    <property type="entry name" value="BAR/IMD domain-like"/>
    <property type="match status" value="1"/>
</dbReference>
<comment type="subcellular location">
    <subcellularLocation>
        <location evidence="2">Cell membrane</location>
        <topology evidence="2">Peripheral membrane protein</topology>
        <orientation evidence="2">Cytoplasmic side</orientation>
    </subcellularLocation>
    <subcellularLocation>
        <location evidence="3">Cell projection</location>
        <location evidence="3">Ruffle membrane</location>
    </subcellularLocation>
    <subcellularLocation>
        <location evidence="1">Cytoplasmic vesicle membrane</location>
        <topology evidence="1">Peripheral membrane protein</topology>
    </subcellularLocation>
</comment>
<evidence type="ECO:0000256" key="15">
    <source>
        <dbReference type="SAM" id="MobiDB-lite"/>
    </source>
</evidence>
<dbReference type="PROSITE" id="PS51741">
    <property type="entry name" value="F_BAR"/>
    <property type="match status" value="1"/>
</dbReference>
<feature type="domain" description="F-BAR" evidence="17">
    <location>
        <begin position="12"/>
        <end position="282"/>
    </location>
</feature>
<dbReference type="GO" id="GO:0030100">
    <property type="term" value="P:regulation of endocytosis"/>
    <property type="evidence" value="ECO:0007669"/>
    <property type="project" value="TreeGrafter"/>
</dbReference>
<evidence type="ECO:0000256" key="1">
    <source>
        <dbReference type="ARBA" id="ARBA00004284"/>
    </source>
</evidence>
<dbReference type="InterPro" id="IPR035743">
    <property type="entry name" value="PACSIN1/PACSIN2_SH3"/>
</dbReference>
<dbReference type="InterPro" id="IPR036028">
    <property type="entry name" value="SH3-like_dom_sf"/>
</dbReference>
<dbReference type="Pfam" id="PF14604">
    <property type="entry name" value="SH3_9"/>
    <property type="match status" value="1"/>
</dbReference>
<evidence type="ECO:0000256" key="4">
    <source>
        <dbReference type="ARBA" id="ARBA00022443"/>
    </source>
</evidence>
<keyword evidence="4 12" id="KW-0728">SH3 domain</keyword>
<dbReference type="PANTHER" id="PTHR23065:SF16">
    <property type="entry name" value="PROTEIN KINASE C AND CASEIN KINASE SUBSTRATE IN NEURONS PROTEIN 1"/>
    <property type="match status" value="1"/>
</dbReference>
<dbReference type="Proteomes" id="UP000288216">
    <property type="component" value="Unassembled WGS sequence"/>
</dbReference>
<keyword evidence="6" id="KW-0963">Cytoplasm</keyword>
<feature type="region of interest" description="Disordered" evidence="15">
    <location>
        <begin position="321"/>
        <end position="416"/>
    </location>
</feature>
<dbReference type="GO" id="GO:1900006">
    <property type="term" value="P:positive regulation of dendrite development"/>
    <property type="evidence" value="ECO:0007669"/>
    <property type="project" value="TreeGrafter"/>
</dbReference>
<dbReference type="AlphaFoldDB" id="A0A401NV06"/>
<dbReference type="InterPro" id="IPR001060">
    <property type="entry name" value="FCH_dom"/>
</dbReference>
<dbReference type="SUPFAM" id="SSF50044">
    <property type="entry name" value="SH3-domain"/>
    <property type="match status" value="1"/>
</dbReference>
<evidence type="ECO:0000256" key="13">
    <source>
        <dbReference type="PROSITE-ProRule" id="PRU01077"/>
    </source>
</evidence>
<dbReference type="GO" id="GO:0005543">
    <property type="term" value="F:phospholipid binding"/>
    <property type="evidence" value="ECO:0007669"/>
    <property type="project" value="TreeGrafter"/>
</dbReference>
<accession>A0A401NV06</accession>
<dbReference type="GO" id="GO:0030659">
    <property type="term" value="C:cytoplasmic vesicle membrane"/>
    <property type="evidence" value="ECO:0007669"/>
    <property type="project" value="UniProtKB-SubCell"/>
</dbReference>
<evidence type="ECO:0008006" key="20">
    <source>
        <dbReference type="Google" id="ProtNLM"/>
    </source>
</evidence>
<evidence type="ECO:0000256" key="3">
    <source>
        <dbReference type="ARBA" id="ARBA00004632"/>
    </source>
</evidence>
<dbReference type="GO" id="GO:0005768">
    <property type="term" value="C:endosome"/>
    <property type="evidence" value="ECO:0007669"/>
    <property type="project" value="TreeGrafter"/>
</dbReference>
<keyword evidence="11" id="KW-0968">Cytoplasmic vesicle</keyword>
<dbReference type="FunFam" id="1.20.1270.60:FF:000205">
    <property type="entry name" value="Protein kinase C and casein kinase substrate in neurons protein 1"/>
    <property type="match status" value="1"/>
</dbReference>
<protein>
    <recommendedName>
        <fullName evidence="20">Protein kinase C and casein kinase substrate in neurons protein 1</fullName>
    </recommendedName>
</protein>
<dbReference type="InterPro" id="IPR027267">
    <property type="entry name" value="AH/BAR_dom_sf"/>
</dbReference>
<feature type="compositionally biased region" description="Polar residues" evidence="15">
    <location>
        <begin position="324"/>
        <end position="339"/>
    </location>
</feature>
<dbReference type="GO" id="GO:0097320">
    <property type="term" value="P:plasma membrane tubulation"/>
    <property type="evidence" value="ECO:0007669"/>
    <property type="project" value="TreeGrafter"/>
</dbReference>
<evidence type="ECO:0000256" key="2">
    <source>
        <dbReference type="ARBA" id="ARBA00004413"/>
    </source>
</evidence>
<dbReference type="SMART" id="SM00326">
    <property type="entry name" value="SH3"/>
    <property type="match status" value="1"/>
</dbReference>
<dbReference type="PANTHER" id="PTHR23065">
    <property type="entry name" value="PROLINE-SERINE-THREONINE PHOSPHATASE INTERACTING PROTEIN 1"/>
    <property type="match status" value="1"/>
</dbReference>
<keyword evidence="19" id="KW-1185">Reference proteome</keyword>
<evidence type="ECO:0000256" key="11">
    <source>
        <dbReference type="ARBA" id="ARBA00023329"/>
    </source>
</evidence>
<dbReference type="PROSITE" id="PS50002">
    <property type="entry name" value="SH3"/>
    <property type="match status" value="1"/>
</dbReference>
<evidence type="ECO:0000313" key="19">
    <source>
        <dbReference type="Proteomes" id="UP000288216"/>
    </source>
</evidence>
<evidence type="ECO:0000256" key="8">
    <source>
        <dbReference type="ARBA" id="ARBA00023121"/>
    </source>
</evidence>
<evidence type="ECO:0000256" key="5">
    <source>
        <dbReference type="ARBA" id="ARBA00022475"/>
    </source>
</evidence>
<evidence type="ECO:0000259" key="16">
    <source>
        <dbReference type="PROSITE" id="PS50002"/>
    </source>
</evidence>
<dbReference type="GO" id="GO:0032587">
    <property type="term" value="C:ruffle membrane"/>
    <property type="evidence" value="ECO:0007669"/>
    <property type="project" value="UniProtKB-SubCell"/>
</dbReference>
<dbReference type="Pfam" id="PF00611">
    <property type="entry name" value="FCH"/>
    <property type="match status" value="1"/>
</dbReference>
<dbReference type="InterPro" id="IPR031160">
    <property type="entry name" value="F_BAR_dom"/>
</dbReference>